<dbReference type="Gene3D" id="1.10.510.10">
    <property type="entry name" value="Transferase(Phosphotransferase) domain 1"/>
    <property type="match status" value="1"/>
</dbReference>
<dbReference type="EMBL" id="CAMAPF010001068">
    <property type="protein sequence ID" value="CAH9144573.1"/>
    <property type="molecule type" value="Genomic_DNA"/>
</dbReference>
<keyword evidence="4" id="KW-1185">Reference proteome</keyword>
<dbReference type="SUPFAM" id="SSF56112">
    <property type="entry name" value="Protein kinase-like (PK-like)"/>
    <property type="match status" value="1"/>
</dbReference>
<dbReference type="Pfam" id="PF00069">
    <property type="entry name" value="Pkinase"/>
    <property type="match status" value="1"/>
</dbReference>
<dbReference type="PANTHER" id="PTHR48014">
    <property type="entry name" value="SERINE/THREONINE-PROTEIN KINASE FRAY2"/>
    <property type="match status" value="1"/>
</dbReference>
<evidence type="ECO:0000259" key="2">
    <source>
        <dbReference type="PROSITE" id="PS50011"/>
    </source>
</evidence>
<comment type="similarity">
    <text evidence="1">Belongs to the protein kinase superfamily. STE Ser/Thr protein kinase family. STE20 subfamily.</text>
</comment>
<dbReference type="InterPro" id="IPR047173">
    <property type="entry name" value="STRAD_A/B-like"/>
</dbReference>
<evidence type="ECO:0000256" key="1">
    <source>
        <dbReference type="ARBA" id="ARBA00008874"/>
    </source>
</evidence>
<protein>
    <recommendedName>
        <fullName evidence="2">Protein kinase domain-containing protein</fullName>
    </recommendedName>
</protein>
<dbReference type="GO" id="GO:0043539">
    <property type="term" value="F:protein serine/threonine kinase activator activity"/>
    <property type="evidence" value="ECO:0007669"/>
    <property type="project" value="InterPro"/>
</dbReference>
<dbReference type="InterPro" id="IPR000719">
    <property type="entry name" value="Prot_kinase_dom"/>
</dbReference>
<proteinExistence type="inferred from homology"/>
<dbReference type="Proteomes" id="UP001152523">
    <property type="component" value="Unassembled WGS sequence"/>
</dbReference>
<feature type="domain" description="Protein kinase" evidence="2">
    <location>
        <begin position="1"/>
        <end position="299"/>
    </location>
</feature>
<dbReference type="InterPro" id="IPR011009">
    <property type="entry name" value="Kinase-like_dom_sf"/>
</dbReference>
<dbReference type="PROSITE" id="PS50011">
    <property type="entry name" value="PROTEIN_KINASE_DOM"/>
    <property type="match status" value="1"/>
</dbReference>
<gene>
    <name evidence="3" type="ORF">CEPIT_LOCUS41545</name>
</gene>
<organism evidence="3 4">
    <name type="scientific">Cuscuta epithymum</name>
    <dbReference type="NCBI Taxonomy" id="186058"/>
    <lineage>
        <taxon>Eukaryota</taxon>
        <taxon>Viridiplantae</taxon>
        <taxon>Streptophyta</taxon>
        <taxon>Embryophyta</taxon>
        <taxon>Tracheophyta</taxon>
        <taxon>Spermatophyta</taxon>
        <taxon>Magnoliopsida</taxon>
        <taxon>eudicotyledons</taxon>
        <taxon>Gunneridae</taxon>
        <taxon>Pentapetalae</taxon>
        <taxon>asterids</taxon>
        <taxon>lamiids</taxon>
        <taxon>Solanales</taxon>
        <taxon>Convolvulaceae</taxon>
        <taxon>Cuscuteae</taxon>
        <taxon>Cuscuta</taxon>
        <taxon>Cuscuta subgen. Cuscuta</taxon>
    </lineage>
</organism>
<sequence length="329" mass="37054">MVWNEPLAVKVADNPHSISMLRNEVRRSCGVKSRHPNLLGIRDDSLVRAAFHEAGKNSKYFAAVLMPDCGSVRNIMRKRGGGFQGREDLILCVLRSILNALDFLHQQHIPHGDITAGHVYLTSPRRFHTCSPLKLGFAATLYHEDETAPGTTCSASLPMSSISQWAAAPEVAVASHNSDYKHLYSEEKADIWLVGITALELAYGGLQLPNRNALEAMLKDILHNNKLPAPATNRSHKQITIETERTHFLKHYARKLLPQFSFSSSSPFSSTFTSMVIQCLAWDPTKRPTAHKLLSHKFFQKKFPRYEDDGNYFYHHVLGDQMNNLTIHD</sequence>
<dbReference type="SMART" id="SM00220">
    <property type="entry name" value="S_TKc"/>
    <property type="match status" value="1"/>
</dbReference>
<comment type="caution">
    <text evidence="3">The sequence shown here is derived from an EMBL/GenBank/DDBJ whole genome shotgun (WGS) entry which is preliminary data.</text>
</comment>
<dbReference type="AlphaFoldDB" id="A0AAV0GA13"/>
<dbReference type="GO" id="GO:0005524">
    <property type="term" value="F:ATP binding"/>
    <property type="evidence" value="ECO:0007669"/>
    <property type="project" value="InterPro"/>
</dbReference>
<reference evidence="3" key="1">
    <citation type="submission" date="2022-07" db="EMBL/GenBank/DDBJ databases">
        <authorList>
            <person name="Macas J."/>
            <person name="Novak P."/>
            <person name="Neumann P."/>
        </authorList>
    </citation>
    <scope>NUCLEOTIDE SEQUENCE</scope>
</reference>
<evidence type="ECO:0000313" key="3">
    <source>
        <dbReference type="EMBL" id="CAH9144573.1"/>
    </source>
</evidence>
<dbReference type="PANTHER" id="PTHR48014:SF21">
    <property type="entry name" value="SERINE_THREONINE-PROTEIN KINASE FRAY2"/>
    <property type="match status" value="1"/>
</dbReference>
<name>A0AAV0GA13_9ASTE</name>
<dbReference type="GO" id="GO:0004672">
    <property type="term" value="F:protein kinase activity"/>
    <property type="evidence" value="ECO:0007669"/>
    <property type="project" value="InterPro"/>
</dbReference>
<accession>A0AAV0GA13</accession>
<evidence type="ECO:0000313" key="4">
    <source>
        <dbReference type="Proteomes" id="UP001152523"/>
    </source>
</evidence>